<sequence length="117" mass="12668">MRILYALVAATAFAFAPAAPPRTAVAPGATRRGRDGKIYVGEPEPIEQVGDLLRNLGRGLEQGARGVMDDVFGKQPVLNPIPIEMPPEEPEAIPEKDPFDFPPPSRPHGGDWGLDRF</sequence>
<evidence type="ECO:0000313" key="3">
    <source>
        <dbReference type="EMBL" id="EGB02062.1"/>
    </source>
</evidence>
<dbReference type="Proteomes" id="UP000002729">
    <property type="component" value="Unassembled WGS sequence"/>
</dbReference>
<evidence type="ECO:0000256" key="2">
    <source>
        <dbReference type="SAM" id="SignalP"/>
    </source>
</evidence>
<feature type="chain" id="PRO_5030168612" evidence="2">
    <location>
        <begin position="19"/>
        <end position="117"/>
    </location>
</feature>
<dbReference type="KEGG" id="aaf:AURANDRAFT_69233"/>
<keyword evidence="2" id="KW-0732">Signal</keyword>
<evidence type="ECO:0000256" key="1">
    <source>
        <dbReference type="SAM" id="MobiDB-lite"/>
    </source>
</evidence>
<feature type="region of interest" description="Disordered" evidence="1">
    <location>
        <begin position="21"/>
        <end position="42"/>
    </location>
</feature>
<dbReference type="OrthoDB" id="537915at2759"/>
<gene>
    <name evidence="3" type="ORF">AURANDRAFT_69233</name>
</gene>
<accession>F0YS47</accession>
<reference evidence="3 4" key="1">
    <citation type="journal article" date="2011" name="Proc. Natl. Acad. Sci. U.S.A.">
        <title>Niche of harmful alga Aureococcus anophagefferens revealed through ecogenomics.</title>
        <authorList>
            <person name="Gobler C.J."/>
            <person name="Berry D.L."/>
            <person name="Dyhrman S.T."/>
            <person name="Wilhelm S.W."/>
            <person name="Salamov A."/>
            <person name="Lobanov A.V."/>
            <person name="Zhang Y."/>
            <person name="Collier J.L."/>
            <person name="Wurch L.L."/>
            <person name="Kustka A.B."/>
            <person name="Dill B.D."/>
            <person name="Shah M."/>
            <person name="VerBerkmoes N.C."/>
            <person name="Kuo A."/>
            <person name="Terry A."/>
            <person name="Pangilinan J."/>
            <person name="Lindquist E.A."/>
            <person name="Lucas S."/>
            <person name="Paulsen I.T."/>
            <person name="Hattenrath-Lehmann T.K."/>
            <person name="Talmage S.C."/>
            <person name="Walker E.A."/>
            <person name="Koch F."/>
            <person name="Burson A.M."/>
            <person name="Marcoval M.A."/>
            <person name="Tang Y.Z."/>
            <person name="Lecleir G.R."/>
            <person name="Coyne K.J."/>
            <person name="Berg G.M."/>
            <person name="Bertrand E.M."/>
            <person name="Saito M.A."/>
            <person name="Gladyshev V.N."/>
            <person name="Grigoriev I.V."/>
        </authorList>
    </citation>
    <scope>NUCLEOTIDE SEQUENCE [LARGE SCALE GENOMIC DNA]</scope>
    <source>
        <strain evidence="4">CCMP 1984</strain>
    </source>
</reference>
<proteinExistence type="predicted"/>
<feature type="region of interest" description="Disordered" evidence="1">
    <location>
        <begin position="78"/>
        <end position="117"/>
    </location>
</feature>
<dbReference type="RefSeq" id="XP_009043239.1">
    <property type="nucleotide sequence ID" value="XM_009044991.1"/>
</dbReference>
<dbReference type="InParanoid" id="F0YS47"/>
<protein>
    <submittedName>
        <fullName evidence="3">Expressed protein</fullName>
    </submittedName>
</protein>
<evidence type="ECO:0000313" key="4">
    <source>
        <dbReference type="Proteomes" id="UP000002729"/>
    </source>
</evidence>
<feature type="signal peptide" evidence="2">
    <location>
        <begin position="1"/>
        <end position="18"/>
    </location>
</feature>
<dbReference type="AlphaFoldDB" id="F0YS47"/>
<dbReference type="EMBL" id="GL833846">
    <property type="protein sequence ID" value="EGB02062.1"/>
    <property type="molecule type" value="Genomic_DNA"/>
</dbReference>
<organism evidence="4">
    <name type="scientific">Aureococcus anophagefferens</name>
    <name type="common">Harmful bloom alga</name>
    <dbReference type="NCBI Taxonomy" id="44056"/>
    <lineage>
        <taxon>Eukaryota</taxon>
        <taxon>Sar</taxon>
        <taxon>Stramenopiles</taxon>
        <taxon>Ochrophyta</taxon>
        <taxon>Pelagophyceae</taxon>
        <taxon>Pelagomonadales</taxon>
        <taxon>Pelagomonadaceae</taxon>
        <taxon>Aureococcus</taxon>
    </lineage>
</organism>
<feature type="compositionally biased region" description="Low complexity" evidence="1">
    <location>
        <begin position="21"/>
        <end position="30"/>
    </location>
</feature>
<dbReference type="GeneID" id="20227341"/>
<keyword evidence="4" id="KW-1185">Reference proteome</keyword>
<name>F0YS47_AURAN</name>